<sequence>MAADPQEEFHQEDEESLGMAETRQPREGAQCNPIRPHARVVPSHRNVTPLYTRPIQDLAGPERTPALQRERERLTRVANEARCSREDKEQLNKKRCMQNKLKTPYLAEMKKADAEQRSPSAVIPTSPAGEVIGLKTVLHNAVKTLARRCVNYLYRSYVGRKGEWKAVIDAIMMSLELVYEFPHPLSRTYVSKFLKGALADERKVYKAYFIANKGEQYSDMPDEAYLVWSEWWSSPEGKVEAADMKALHAMQKSEQVAQQRGAESEAGEFDAGLGSVNATAVEDFSKRSGFNTSSQVSLKLFVHRPCFIPLILFKMVFKTIGPLYASTS</sequence>
<gene>
    <name evidence="2" type="ORF">KC19_VG134500</name>
</gene>
<evidence type="ECO:0000313" key="2">
    <source>
        <dbReference type="EMBL" id="KAG0572922.1"/>
    </source>
</evidence>
<evidence type="ECO:0000313" key="3">
    <source>
        <dbReference type="Proteomes" id="UP000822688"/>
    </source>
</evidence>
<dbReference type="EMBL" id="CM026426">
    <property type="protein sequence ID" value="KAG0572922.1"/>
    <property type="molecule type" value="Genomic_DNA"/>
</dbReference>
<feature type="region of interest" description="Disordered" evidence="1">
    <location>
        <begin position="1"/>
        <end position="34"/>
    </location>
</feature>
<protein>
    <submittedName>
        <fullName evidence="2">Uncharacterized protein</fullName>
    </submittedName>
</protein>
<comment type="caution">
    <text evidence="2">The sequence shown here is derived from an EMBL/GenBank/DDBJ whole genome shotgun (WGS) entry which is preliminary data.</text>
</comment>
<reference evidence="2" key="1">
    <citation type="submission" date="2020-06" db="EMBL/GenBank/DDBJ databases">
        <title>WGS assembly of Ceratodon purpureus strain R40.</title>
        <authorList>
            <person name="Carey S.B."/>
            <person name="Jenkins J."/>
            <person name="Shu S."/>
            <person name="Lovell J.T."/>
            <person name="Sreedasyam A."/>
            <person name="Maumus F."/>
            <person name="Tiley G.P."/>
            <person name="Fernandez-Pozo N."/>
            <person name="Barry K."/>
            <person name="Chen C."/>
            <person name="Wang M."/>
            <person name="Lipzen A."/>
            <person name="Daum C."/>
            <person name="Saski C.A."/>
            <person name="Payton A.C."/>
            <person name="Mcbreen J.C."/>
            <person name="Conrad R.E."/>
            <person name="Kollar L.M."/>
            <person name="Olsson S."/>
            <person name="Huttunen S."/>
            <person name="Landis J.B."/>
            <person name="Wickett N.J."/>
            <person name="Johnson M.G."/>
            <person name="Rensing S.A."/>
            <person name="Grimwood J."/>
            <person name="Schmutz J."/>
            <person name="Mcdaniel S.F."/>
        </authorList>
    </citation>
    <scope>NUCLEOTIDE SEQUENCE</scope>
    <source>
        <strain evidence="2">R40</strain>
    </source>
</reference>
<name>A0A8T0HPU4_CERPU</name>
<keyword evidence="3" id="KW-1185">Reference proteome</keyword>
<accession>A0A8T0HPU4</accession>
<dbReference type="Proteomes" id="UP000822688">
    <property type="component" value="Chromosome V"/>
</dbReference>
<organism evidence="2 3">
    <name type="scientific">Ceratodon purpureus</name>
    <name type="common">Fire moss</name>
    <name type="synonym">Dicranum purpureum</name>
    <dbReference type="NCBI Taxonomy" id="3225"/>
    <lineage>
        <taxon>Eukaryota</taxon>
        <taxon>Viridiplantae</taxon>
        <taxon>Streptophyta</taxon>
        <taxon>Embryophyta</taxon>
        <taxon>Bryophyta</taxon>
        <taxon>Bryophytina</taxon>
        <taxon>Bryopsida</taxon>
        <taxon>Dicranidae</taxon>
        <taxon>Pseudoditrichales</taxon>
        <taxon>Ditrichaceae</taxon>
        <taxon>Ceratodon</taxon>
    </lineage>
</organism>
<proteinExistence type="predicted"/>
<evidence type="ECO:0000256" key="1">
    <source>
        <dbReference type="SAM" id="MobiDB-lite"/>
    </source>
</evidence>
<dbReference type="AlphaFoldDB" id="A0A8T0HPU4"/>